<keyword evidence="1" id="KW-0378">Hydrolase</keyword>
<feature type="active site" evidence="1">
    <location>
        <position position="242"/>
    </location>
</feature>
<dbReference type="Proteomes" id="UP000094578">
    <property type="component" value="Unassembled WGS sequence"/>
</dbReference>
<keyword evidence="1" id="KW-0645">Protease</keyword>
<accession>A0A1E3L6X5</accession>
<sequence length="341" mass="36838">MPGRLLKSPMSRKQSFLYIICVVILVYVLVYMPTPYMINGPGSADELKPIVSVAGGQKDEKGTFMLTTISVTYANTAMLIASLFDSNEEIVRKTIQSNRAEYEAEQLYYMSSSQSYAIAAAYKKAGIPYGVEPQYVFVVSVPDARTSIHAGDKFISIDQQPITSFKQLEQVLQSKKNGDQVQVVLERTGTQITLPVSLTQFKDSNGQERVGFGVSIGEVQKIAPKDADHEVHFANTNIGGPSAGLMFTLEIYNQLTSGDLTRGHRIAGTGTINPQGQVGEIGGVQHKVVAAQQAGATIFLVPKGNYADAKAQLAKMKSSMQLISVSTLDDALNALNTLSTS</sequence>
<dbReference type="Pfam" id="PF05362">
    <property type="entry name" value="Lon_C"/>
    <property type="match status" value="1"/>
</dbReference>
<comment type="similarity">
    <text evidence="1">Belongs to the peptidase S16 family.</text>
</comment>
<dbReference type="EC" id="3.4.21.53" evidence="1"/>
<dbReference type="InterPro" id="IPR014721">
    <property type="entry name" value="Ribsml_uS5_D2-typ_fold_subgr"/>
</dbReference>
<comment type="catalytic activity">
    <reaction evidence="1">
        <text>Hydrolysis of proteins in presence of ATP.</text>
        <dbReference type="EC" id="3.4.21.53"/>
    </reaction>
</comment>
<protein>
    <recommendedName>
        <fullName evidence="1">endopeptidase La</fullName>
        <ecNumber evidence="1">3.4.21.53</ecNumber>
    </recommendedName>
</protein>
<gene>
    <name evidence="4" type="ORF">PTI45_02015</name>
</gene>
<dbReference type="Gene3D" id="2.30.42.10">
    <property type="match status" value="1"/>
</dbReference>
<feature type="transmembrane region" description="Helical" evidence="2">
    <location>
        <begin position="16"/>
        <end position="38"/>
    </location>
</feature>
<organism evidence="4 5">
    <name type="scientific">Paenibacillus nuruki</name>
    <dbReference type="NCBI Taxonomy" id="1886670"/>
    <lineage>
        <taxon>Bacteria</taxon>
        <taxon>Bacillati</taxon>
        <taxon>Bacillota</taxon>
        <taxon>Bacilli</taxon>
        <taxon>Bacillales</taxon>
        <taxon>Paenibacillaceae</taxon>
        <taxon>Paenibacillus</taxon>
    </lineage>
</organism>
<dbReference type="PATRIC" id="fig|1886670.3.peg.2049"/>
<keyword evidence="2" id="KW-1133">Transmembrane helix</keyword>
<dbReference type="STRING" id="1886670.PTI45_02015"/>
<dbReference type="PANTHER" id="PTHR10046">
    <property type="entry name" value="ATP DEPENDENT LON PROTEASE FAMILY MEMBER"/>
    <property type="match status" value="1"/>
</dbReference>
<dbReference type="GO" id="GO:0030163">
    <property type="term" value="P:protein catabolic process"/>
    <property type="evidence" value="ECO:0007669"/>
    <property type="project" value="InterPro"/>
</dbReference>
<keyword evidence="1" id="KW-0720">Serine protease</keyword>
<dbReference type="AlphaFoldDB" id="A0A1E3L6X5"/>
<evidence type="ECO:0000259" key="3">
    <source>
        <dbReference type="PROSITE" id="PS51786"/>
    </source>
</evidence>
<dbReference type="GO" id="GO:0005524">
    <property type="term" value="F:ATP binding"/>
    <property type="evidence" value="ECO:0007669"/>
    <property type="project" value="InterPro"/>
</dbReference>
<reference evidence="4 5" key="1">
    <citation type="submission" date="2016-08" db="EMBL/GenBank/DDBJ databases">
        <title>Genome sequencing of Paenibacillus sp. TI45-13ar, isolated from Korean traditional nuruk.</title>
        <authorList>
            <person name="Kim S.-J."/>
        </authorList>
    </citation>
    <scope>NUCLEOTIDE SEQUENCE [LARGE SCALE GENOMIC DNA]</scope>
    <source>
        <strain evidence="4 5">TI45-13ar</strain>
    </source>
</reference>
<dbReference type="InterPro" id="IPR020568">
    <property type="entry name" value="Ribosomal_Su5_D2-typ_SF"/>
</dbReference>
<dbReference type="RefSeq" id="WP_069327431.1">
    <property type="nucleotide sequence ID" value="NZ_MDER01000035.1"/>
</dbReference>
<dbReference type="InterPro" id="IPR008269">
    <property type="entry name" value="Lon_proteolytic"/>
</dbReference>
<evidence type="ECO:0000256" key="1">
    <source>
        <dbReference type="PROSITE-ProRule" id="PRU01122"/>
    </source>
</evidence>
<dbReference type="GO" id="GO:0004252">
    <property type="term" value="F:serine-type endopeptidase activity"/>
    <property type="evidence" value="ECO:0007669"/>
    <property type="project" value="UniProtKB-UniRule"/>
</dbReference>
<proteinExistence type="inferred from homology"/>
<dbReference type="Gene3D" id="3.30.230.10">
    <property type="match status" value="1"/>
</dbReference>
<dbReference type="GO" id="GO:0006508">
    <property type="term" value="P:proteolysis"/>
    <property type="evidence" value="ECO:0007669"/>
    <property type="project" value="UniProtKB-KW"/>
</dbReference>
<feature type="transmembrane region" description="Helical" evidence="2">
    <location>
        <begin position="64"/>
        <end position="84"/>
    </location>
</feature>
<feature type="domain" description="Lon proteolytic" evidence="3">
    <location>
        <begin position="236"/>
        <end position="338"/>
    </location>
</feature>
<dbReference type="InterPro" id="IPR036034">
    <property type="entry name" value="PDZ_sf"/>
</dbReference>
<keyword evidence="2" id="KW-0812">Transmembrane</keyword>
<dbReference type="Pfam" id="PF13180">
    <property type="entry name" value="PDZ_2"/>
    <property type="match status" value="1"/>
</dbReference>
<evidence type="ECO:0000313" key="5">
    <source>
        <dbReference type="Proteomes" id="UP000094578"/>
    </source>
</evidence>
<name>A0A1E3L6X5_9BACL</name>
<dbReference type="GO" id="GO:0004176">
    <property type="term" value="F:ATP-dependent peptidase activity"/>
    <property type="evidence" value="ECO:0007669"/>
    <property type="project" value="UniProtKB-UniRule"/>
</dbReference>
<dbReference type="InterPro" id="IPR027065">
    <property type="entry name" value="Lon_Prtase"/>
</dbReference>
<feature type="active site" evidence="1">
    <location>
        <position position="287"/>
    </location>
</feature>
<comment type="caution">
    <text evidence="4">The sequence shown here is derived from an EMBL/GenBank/DDBJ whole genome shotgun (WGS) entry which is preliminary data.</text>
</comment>
<dbReference type="InterPro" id="IPR001478">
    <property type="entry name" value="PDZ"/>
</dbReference>
<keyword evidence="2" id="KW-0472">Membrane</keyword>
<keyword evidence="5" id="KW-1185">Reference proteome</keyword>
<dbReference type="SUPFAM" id="SSF50156">
    <property type="entry name" value="PDZ domain-like"/>
    <property type="match status" value="1"/>
</dbReference>
<evidence type="ECO:0000256" key="2">
    <source>
        <dbReference type="SAM" id="Phobius"/>
    </source>
</evidence>
<dbReference type="PROSITE" id="PS51786">
    <property type="entry name" value="LON_PROTEOLYTIC"/>
    <property type="match status" value="1"/>
</dbReference>
<dbReference type="SUPFAM" id="SSF54211">
    <property type="entry name" value="Ribosomal protein S5 domain 2-like"/>
    <property type="match status" value="1"/>
</dbReference>
<dbReference type="EMBL" id="MDER01000035">
    <property type="protein sequence ID" value="ODP28720.1"/>
    <property type="molecule type" value="Genomic_DNA"/>
</dbReference>
<evidence type="ECO:0000313" key="4">
    <source>
        <dbReference type="EMBL" id="ODP28720.1"/>
    </source>
</evidence>